<accession>X1CQQ3</accession>
<name>X1CQQ3_9ZZZZ</name>
<dbReference type="EMBL" id="BART01039046">
    <property type="protein sequence ID" value="GAH10147.1"/>
    <property type="molecule type" value="Genomic_DNA"/>
</dbReference>
<gene>
    <name evidence="1" type="ORF">S01H4_64406</name>
</gene>
<feature type="non-terminal residue" evidence="1">
    <location>
        <position position="126"/>
    </location>
</feature>
<dbReference type="AlphaFoldDB" id="X1CQQ3"/>
<reference evidence="1" key="1">
    <citation type="journal article" date="2014" name="Front. Microbiol.">
        <title>High frequency of phylogenetically diverse reductive dehalogenase-homologous genes in deep subseafloor sedimentary metagenomes.</title>
        <authorList>
            <person name="Kawai M."/>
            <person name="Futagami T."/>
            <person name="Toyoda A."/>
            <person name="Takaki Y."/>
            <person name="Nishi S."/>
            <person name="Hori S."/>
            <person name="Arai W."/>
            <person name="Tsubouchi T."/>
            <person name="Morono Y."/>
            <person name="Uchiyama I."/>
            <person name="Ito T."/>
            <person name="Fujiyama A."/>
            <person name="Inagaki F."/>
            <person name="Takami H."/>
        </authorList>
    </citation>
    <scope>NUCLEOTIDE SEQUENCE</scope>
    <source>
        <strain evidence="1">Expedition CK06-06</strain>
    </source>
</reference>
<comment type="caution">
    <text evidence="1">The sequence shown here is derived from an EMBL/GenBank/DDBJ whole genome shotgun (WGS) entry which is preliminary data.</text>
</comment>
<proteinExistence type="predicted"/>
<evidence type="ECO:0000313" key="1">
    <source>
        <dbReference type="EMBL" id="GAH10147.1"/>
    </source>
</evidence>
<sequence>KEKNIWDSFSLEYITEINIIDSDNRVVYSDFFNPLLLGNTENRTVILNNLPPNQYKVLVETFQTIHEKSFVGNPQSNSTDFICNIDELEKYLSSCPDNFSLDYTKSSELILKEYLEEYDPESYDIF</sequence>
<feature type="non-terminal residue" evidence="1">
    <location>
        <position position="1"/>
    </location>
</feature>
<organism evidence="1">
    <name type="scientific">marine sediment metagenome</name>
    <dbReference type="NCBI Taxonomy" id="412755"/>
    <lineage>
        <taxon>unclassified sequences</taxon>
        <taxon>metagenomes</taxon>
        <taxon>ecological metagenomes</taxon>
    </lineage>
</organism>
<protein>
    <submittedName>
        <fullName evidence="1">Uncharacterized protein</fullName>
    </submittedName>
</protein>